<evidence type="ECO:0000256" key="6">
    <source>
        <dbReference type="SAM" id="Phobius"/>
    </source>
</evidence>
<dbReference type="EMBL" id="FNDD01000025">
    <property type="protein sequence ID" value="SDH70707.1"/>
    <property type="molecule type" value="Genomic_DNA"/>
</dbReference>
<dbReference type="PANTHER" id="PTHR47870">
    <property type="entry name" value="CYTOCHROME C-TYPE BIOGENESIS PROTEIN CCMH"/>
    <property type="match status" value="1"/>
</dbReference>
<organism evidence="9 10">
    <name type="scientific">Vibrio xiamenensis</name>
    <dbReference type="NCBI Taxonomy" id="861298"/>
    <lineage>
        <taxon>Bacteria</taxon>
        <taxon>Pseudomonadati</taxon>
        <taxon>Pseudomonadota</taxon>
        <taxon>Gammaproteobacteria</taxon>
        <taxon>Vibrionales</taxon>
        <taxon>Vibrionaceae</taxon>
        <taxon>Vibrio</taxon>
    </lineage>
</organism>
<evidence type="ECO:0000313" key="10">
    <source>
        <dbReference type="Proteomes" id="UP000198854"/>
    </source>
</evidence>
<feature type="transmembrane region" description="Helical" evidence="6">
    <location>
        <begin position="92"/>
        <end position="113"/>
    </location>
</feature>
<evidence type="ECO:0000256" key="2">
    <source>
        <dbReference type="ARBA" id="ARBA00022737"/>
    </source>
</evidence>
<dbReference type="Pfam" id="PF23892">
    <property type="entry name" value="Ig_CycH"/>
    <property type="match status" value="1"/>
</dbReference>
<keyword evidence="4 5" id="KW-0802">TPR repeat</keyword>
<keyword evidence="6" id="KW-0812">Transmembrane</keyword>
<evidence type="ECO:0000259" key="8">
    <source>
        <dbReference type="Pfam" id="PF23914"/>
    </source>
</evidence>
<evidence type="ECO:0000313" key="9">
    <source>
        <dbReference type="EMBL" id="SDH70707.1"/>
    </source>
</evidence>
<dbReference type="InterPro" id="IPR056413">
    <property type="entry name" value="TPR_CcmH_CycH"/>
</dbReference>
<dbReference type="InterPro" id="IPR019734">
    <property type="entry name" value="TPR_rpt"/>
</dbReference>
<feature type="repeat" description="TPR" evidence="5">
    <location>
        <begin position="167"/>
        <end position="200"/>
    </location>
</feature>
<dbReference type="SUPFAM" id="SSF48452">
    <property type="entry name" value="TPR-like"/>
    <property type="match status" value="1"/>
</dbReference>
<feature type="transmembrane region" description="Helical" evidence="6">
    <location>
        <begin position="6"/>
        <end position="24"/>
    </location>
</feature>
<evidence type="ECO:0000259" key="7">
    <source>
        <dbReference type="Pfam" id="PF23892"/>
    </source>
</evidence>
<keyword evidence="6" id="KW-1133">Transmembrane helix</keyword>
<dbReference type="GO" id="GO:0030313">
    <property type="term" value="C:cell envelope"/>
    <property type="evidence" value="ECO:0007669"/>
    <property type="project" value="UniProtKB-SubCell"/>
</dbReference>
<accession>A0A1G8ELF7</accession>
<sequence length="406" mass="45355">MSYFWLASVVLIAICAVFVFLPALKQRENNDQLLRDELNKAFYKDRLGELELETTEGLVNDQQDLITDLKQSLLDDIPTQPQVSEGKSLSPWLILIPSLLLMTLLSYGLYAHFGAAKQVANWQGITSQLPELSQKLMTKDGAVLTDQEMQALTLGLRTRLYYQPKDATGWMLLGRIALANRDANTAVGAMQKSYQLKPQDEDIQLGYAQALMLSQDPADQDLSRQLLQRLAKKDYVDIRVFSLLAFDAYERQDFAAAVKYWGVMQQMIGPDDERYEMLSRSIDSAKKQMKQAGAPSASVKVTIALDKAVNVDPNAVVIVSVHRADGSPMPVAAARYPLSSFPMTVELDDRNSMLESSKLSDLDTLMVRVRLDSDGNVATKHGDWFGESKVVKIDQAVNIIINQQYP</sequence>
<dbReference type="PANTHER" id="PTHR47870:SF1">
    <property type="entry name" value="CYTOCHROME C-TYPE BIOGENESIS PROTEIN CCMH"/>
    <property type="match status" value="1"/>
</dbReference>
<gene>
    <name evidence="9" type="ORF">SAMN04488136_12542</name>
</gene>
<evidence type="ECO:0000256" key="3">
    <source>
        <dbReference type="ARBA" id="ARBA00022748"/>
    </source>
</evidence>
<dbReference type="InterPro" id="IPR011990">
    <property type="entry name" value="TPR-like_helical_dom_sf"/>
</dbReference>
<dbReference type="GO" id="GO:0017004">
    <property type="term" value="P:cytochrome complex assembly"/>
    <property type="evidence" value="ECO:0007669"/>
    <property type="project" value="UniProtKB-KW"/>
</dbReference>
<name>A0A1G8ELF7_9VIBR</name>
<evidence type="ECO:0000256" key="5">
    <source>
        <dbReference type="PROSITE-ProRule" id="PRU00339"/>
    </source>
</evidence>
<dbReference type="PROSITE" id="PS50005">
    <property type="entry name" value="TPR"/>
    <property type="match status" value="1"/>
</dbReference>
<dbReference type="InterPro" id="IPR056412">
    <property type="entry name" value="Ig_CycH"/>
</dbReference>
<protein>
    <submittedName>
        <fullName evidence="9">Cytochrome c-type biogenesis protein CcmI</fullName>
    </submittedName>
</protein>
<keyword evidence="6" id="KW-0472">Membrane</keyword>
<dbReference type="AlphaFoldDB" id="A0A1G8ELF7"/>
<evidence type="ECO:0000256" key="4">
    <source>
        <dbReference type="ARBA" id="ARBA00022803"/>
    </source>
</evidence>
<keyword evidence="3" id="KW-0201">Cytochrome c-type biogenesis</keyword>
<dbReference type="Proteomes" id="UP000198854">
    <property type="component" value="Unassembled WGS sequence"/>
</dbReference>
<dbReference type="RefSeq" id="WP_093277118.1">
    <property type="nucleotide sequence ID" value="NZ_FNDD01000025.1"/>
</dbReference>
<comment type="subcellular location">
    <subcellularLocation>
        <location evidence="1">Cell envelope</location>
    </subcellularLocation>
</comment>
<feature type="domain" description="Cytochrome c-type biogenesis protein H Ig-like" evidence="7">
    <location>
        <begin position="299"/>
        <end position="402"/>
    </location>
</feature>
<dbReference type="Pfam" id="PF23914">
    <property type="entry name" value="TPR_CcmH_CycH"/>
    <property type="match status" value="1"/>
</dbReference>
<dbReference type="OrthoDB" id="9776053at2"/>
<dbReference type="GO" id="GO:0005886">
    <property type="term" value="C:plasma membrane"/>
    <property type="evidence" value="ECO:0007669"/>
    <property type="project" value="TreeGrafter"/>
</dbReference>
<dbReference type="STRING" id="861298.SAMN04488136_12542"/>
<keyword evidence="10" id="KW-1185">Reference proteome</keyword>
<dbReference type="Gene3D" id="1.25.40.10">
    <property type="entry name" value="Tetratricopeptide repeat domain"/>
    <property type="match status" value="1"/>
</dbReference>
<evidence type="ECO:0000256" key="1">
    <source>
        <dbReference type="ARBA" id="ARBA00004196"/>
    </source>
</evidence>
<dbReference type="InterPro" id="IPR017560">
    <property type="entry name" value="Cyt_c_biogenesis_CcmI"/>
</dbReference>
<reference evidence="9 10" key="1">
    <citation type="submission" date="2016-10" db="EMBL/GenBank/DDBJ databases">
        <authorList>
            <person name="de Groot N.N."/>
        </authorList>
    </citation>
    <scope>NUCLEOTIDE SEQUENCE [LARGE SCALE GENOMIC DNA]</scope>
    <source>
        <strain evidence="9 10">CGMCC 1.10228</strain>
    </source>
</reference>
<keyword evidence="2" id="KW-0677">Repeat</keyword>
<dbReference type="NCBIfam" id="TIGR03142">
    <property type="entry name" value="cytochro_ccmI"/>
    <property type="match status" value="1"/>
</dbReference>
<proteinExistence type="predicted"/>
<dbReference type="InterPro" id="IPR051263">
    <property type="entry name" value="C-type_cytochrome_biogenesis"/>
</dbReference>
<feature type="domain" description="Cytochrome c-type biogenesis protein H TPR" evidence="8">
    <location>
        <begin position="118"/>
        <end position="275"/>
    </location>
</feature>